<dbReference type="Proteomes" id="UP000004994">
    <property type="component" value="Chromosome 1"/>
</dbReference>
<organism evidence="10">
    <name type="scientific">Solanum lycopersicum</name>
    <name type="common">Tomato</name>
    <name type="synonym">Lycopersicon esculentum</name>
    <dbReference type="NCBI Taxonomy" id="4081"/>
    <lineage>
        <taxon>Eukaryota</taxon>
        <taxon>Viridiplantae</taxon>
        <taxon>Streptophyta</taxon>
        <taxon>Embryophyta</taxon>
        <taxon>Tracheophyta</taxon>
        <taxon>Spermatophyta</taxon>
        <taxon>Magnoliopsida</taxon>
        <taxon>eudicotyledons</taxon>
        <taxon>Gunneridae</taxon>
        <taxon>Pentapetalae</taxon>
        <taxon>asterids</taxon>
        <taxon>lamiids</taxon>
        <taxon>Solanales</taxon>
        <taxon>Solanaceae</taxon>
        <taxon>Solanoideae</taxon>
        <taxon>Solaneae</taxon>
        <taxon>Solanum</taxon>
        <taxon>Solanum subgen. Lycopersicon</taxon>
    </lineage>
</organism>
<keyword evidence="6" id="KW-0695">RNA-directed DNA polymerase</keyword>
<sequence length="127" mass="15070">MDLRWYYRKYVACCGTIYRPLSDLLKWDACKWNDEADLAFATFKCAMFSTPILVLPDFTKDFIVETNSRYNVICVVLMQEGRPIEKEYMSLLNVVDKLRSYLQFKHFVIQADHHSLKYVIEQNLTSH</sequence>
<dbReference type="InterPro" id="IPR050951">
    <property type="entry name" value="Retrovirus_Pol_polyprotein"/>
</dbReference>
<keyword evidence="4" id="KW-0255">Endonuclease</keyword>
<evidence type="ECO:0000256" key="7">
    <source>
        <dbReference type="ARBA" id="ARBA00023268"/>
    </source>
</evidence>
<evidence type="ECO:0000256" key="1">
    <source>
        <dbReference type="ARBA" id="ARBA00022679"/>
    </source>
</evidence>
<keyword evidence="2" id="KW-0548">Nucleotidyltransferase</keyword>
<feature type="domain" description="Reverse transcriptase RNase H-like" evidence="8">
    <location>
        <begin position="83"/>
        <end position="124"/>
    </location>
</feature>
<evidence type="ECO:0000256" key="2">
    <source>
        <dbReference type="ARBA" id="ARBA00022695"/>
    </source>
</evidence>
<dbReference type="Pfam" id="PF17919">
    <property type="entry name" value="RT_RNaseH_2"/>
    <property type="match status" value="1"/>
</dbReference>
<dbReference type="InParanoid" id="A0A3Q7EDW5"/>
<evidence type="ECO:0000313" key="10">
    <source>
        <dbReference type="EnsemblPlants" id="Solyc01g049797.1.1"/>
    </source>
</evidence>
<name>A0A3Q7EDW5_SOLLC</name>
<dbReference type="Gene3D" id="3.30.70.270">
    <property type="match status" value="1"/>
</dbReference>
<keyword evidence="11" id="KW-1185">Reference proteome</keyword>
<dbReference type="OMA" id="CKWNDEA"/>
<evidence type="ECO:0000259" key="8">
    <source>
        <dbReference type="Pfam" id="PF17917"/>
    </source>
</evidence>
<dbReference type="Pfam" id="PF17917">
    <property type="entry name" value="RT_RNaseH"/>
    <property type="match status" value="1"/>
</dbReference>
<dbReference type="InterPro" id="IPR043502">
    <property type="entry name" value="DNA/RNA_pol_sf"/>
</dbReference>
<keyword evidence="7" id="KW-0511">Multifunctional enzyme</keyword>
<feature type="domain" description="Reverse transcriptase/retrotransposon-derived protein RNase H-like" evidence="9">
    <location>
        <begin position="32"/>
        <end position="81"/>
    </location>
</feature>
<reference evidence="10" key="1">
    <citation type="journal article" date="2012" name="Nature">
        <title>The tomato genome sequence provides insights into fleshy fruit evolution.</title>
        <authorList>
            <consortium name="Tomato Genome Consortium"/>
        </authorList>
    </citation>
    <scope>NUCLEOTIDE SEQUENCE [LARGE SCALE GENOMIC DNA]</scope>
    <source>
        <strain evidence="10">cv. Heinz 1706</strain>
    </source>
</reference>
<evidence type="ECO:0000256" key="4">
    <source>
        <dbReference type="ARBA" id="ARBA00022759"/>
    </source>
</evidence>
<dbReference type="InterPro" id="IPR043128">
    <property type="entry name" value="Rev_trsase/Diguanyl_cyclase"/>
</dbReference>
<evidence type="ECO:0000256" key="3">
    <source>
        <dbReference type="ARBA" id="ARBA00022722"/>
    </source>
</evidence>
<keyword evidence="5" id="KW-0378">Hydrolase</keyword>
<dbReference type="PANTHER" id="PTHR37984:SF5">
    <property type="entry name" value="PROTEIN NYNRIN-LIKE"/>
    <property type="match status" value="1"/>
</dbReference>
<dbReference type="InterPro" id="IPR041577">
    <property type="entry name" value="RT_RNaseH_2"/>
</dbReference>
<dbReference type="Gramene" id="Solyc01g049797.1.1">
    <property type="protein sequence ID" value="Solyc01g049797.1.1"/>
    <property type="gene ID" value="Solyc01g049797.1"/>
</dbReference>
<evidence type="ECO:0000256" key="6">
    <source>
        <dbReference type="ARBA" id="ARBA00022918"/>
    </source>
</evidence>
<evidence type="ECO:0000256" key="5">
    <source>
        <dbReference type="ARBA" id="ARBA00022801"/>
    </source>
</evidence>
<reference evidence="10" key="2">
    <citation type="submission" date="2019-01" db="UniProtKB">
        <authorList>
            <consortium name="EnsemblPlants"/>
        </authorList>
    </citation>
    <scope>IDENTIFICATION</scope>
    <source>
        <strain evidence="10">cv. Heinz 1706</strain>
    </source>
</reference>
<keyword evidence="1" id="KW-0808">Transferase</keyword>
<dbReference type="SUPFAM" id="SSF56672">
    <property type="entry name" value="DNA/RNA polymerases"/>
    <property type="match status" value="1"/>
</dbReference>
<dbReference type="AlphaFoldDB" id="A0A3Q7EDW5"/>
<keyword evidence="3" id="KW-0540">Nuclease</keyword>
<evidence type="ECO:0000313" key="11">
    <source>
        <dbReference type="Proteomes" id="UP000004994"/>
    </source>
</evidence>
<protein>
    <recommendedName>
        <fullName evidence="12">Reverse transcriptase RNase H-like domain-containing protein</fullName>
    </recommendedName>
</protein>
<dbReference type="PANTHER" id="PTHR37984">
    <property type="entry name" value="PROTEIN CBG26694"/>
    <property type="match status" value="1"/>
</dbReference>
<dbReference type="GO" id="GO:0016787">
    <property type="term" value="F:hydrolase activity"/>
    <property type="evidence" value="ECO:0007669"/>
    <property type="project" value="UniProtKB-KW"/>
</dbReference>
<proteinExistence type="predicted"/>
<evidence type="ECO:0000259" key="9">
    <source>
        <dbReference type="Pfam" id="PF17919"/>
    </source>
</evidence>
<accession>A0A3Q7EDW5</accession>
<dbReference type="InterPro" id="IPR041373">
    <property type="entry name" value="RT_RNaseH"/>
</dbReference>
<dbReference type="GO" id="GO:0003964">
    <property type="term" value="F:RNA-directed DNA polymerase activity"/>
    <property type="evidence" value="ECO:0007669"/>
    <property type="project" value="UniProtKB-KW"/>
</dbReference>
<dbReference type="GO" id="GO:0004519">
    <property type="term" value="F:endonuclease activity"/>
    <property type="evidence" value="ECO:0007669"/>
    <property type="project" value="UniProtKB-KW"/>
</dbReference>
<dbReference type="EnsemblPlants" id="Solyc01g049797.1.1">
    <property type="protein sequence ID" value="Solyc01g049797.1.1"/>
    <property type="gene ID" value="Solyc01g049797.1"/>
</dbReference>
<evidence type="ECO:0008006" key="12">
    <source>
        <dbReference type="Google" id="ProtNLM"/>
    </source>
</evidence>